<dbReference type="Pfam" id="PF10604">
    <property type="entry name" value="Polyketide_cyc2"/>
    <property type="match status" value="1"/>
</dbReference>
<dbReference type="RefSeq" id="WP_081506100.1">
    <property type="nucleotide sequence ID" value="NZ_CP020474.1"/>
</dbReference>
<gene>
    <name evidence="1" type="ORF">ROSMUCSMR3_00088</name>
</gene>
<dbReference type="Gene3D" id="3.30.530.20">
    <property type="match status" value="1"/>
</dbReference>
<proteinExistence type="predicted"/>
<organism evidence="1 2">
    <name type="scientific">Roseovarius mucosus</name>
    <dbReference type="NCBI Taxonomy" id="215743"/>
    <lineage>
        <taxon>Bacteria</taxon>
        <taxon>Pseudomonadati</taxon>
        <taxon>Pseudomonadota</taxon>
        <taxon>Alphaproteobacteria</taxon>
        <taxon>Rhodobacterales</taxon>
        <taxon>Roseobacteraceae</taxon>
        <taxon>Roseovarius</taxon>
    </lineage>
</organism>
<dbReference type="AlphaFoldDB" id="A0A1V0RIH8"/>
<dbReference type="InterPro" id="IPR019587">
    <property type="entry name" value="Polyketide_cyclase/dehydratase"/>
</dbReference>
<dbReference type="EMBL" id="CP020474">
    <property type="protein sequence ID" value="ARE81599.1"/>
    <property type="molecule type" value="Genomic_DNA"/>
</dbReference>
<keyword evidence="2" id="KW-1185">Reference proteome</keyword>
<reference evidence="1 2" key="1">
    <citation type="submission" date="2017-03" db="EMBL/GenBank/DDBJ databases">
        <title>Genome Sequence of Roseovarius mucosus strain SMR3 Isolated from a culture of the Diatom Skeletonema marinoi.</title>
        <authorList>
            <person name="Topel M."/>
            <person name="Pinder M."/>
            <person name="Johansson O.N."/>
            <person name="Kourtchenko O."/>
            <person name="Godhe A."/>
            <person name="Clarke A.K."/>
        </authorList>
    </citation>
    <scope>NUCLEOTIDE SEQUENCE [LARGE SCALE GENOMIC DNA]</scope>
    <source>
        <strain evidence="1 2">SMR3</strain>
    </source>
</reference>
<evidence type="ECO:0000313" key="1">
    <source>
        <dbReference type="EMBL" id="ARE81599.1"/>
    </source>
</evidence>
<sequence>MWHYRYEEDTPLTCEDLWPVLADVARWPEVDRNIECLKIDEEPGPGVTFVLKPKGGPRLNFVIGEFEAPSRYADVCRMPLAVMRTRHTLIPDGLGTRIRVDIEITGPLAPVWGRVVGRRHAAGLPAQTARFIEGARARINLA</sequence>
<dbReference type="KEGG" id="rmm:ROSMUCSMR3_00088"/>
<name>A0A1V0RIH8_9RHOB</name>
<accession>A0A1V0RIH8</accession>
<dbReference type="InterPro" id="IPR023393">
    <property type="entry name" value="START-like_dom_sf"/>
</dbReference>
<dbReference type="SUPFAM" id="SSF55961">
    <property type="entry name" value="Bet v1-like"/>
    <property type="match status" value="1"/>
</dbReference>
<dbReference type="OrthoDB" id="7374210at2"/>
<evidence type="ECO:0000313" key="2">
    <source>
        <dbReference type="Proteomes" id="UP000192273"/>
    </source>
</evidence>
<dbReference type="Proteomes" id="UP000192273">
    <property type="component" value="Chromosome"/>
</dbReference>
<protein>
    <submittedName>
        <fullName evidence="1">Polyketide cyclase/dehydrase and lipid transport</fullName>
    </submittedName>
</protein>